<dbReference type="EMBL" id="CP014223">
    <property type="protein sequence ID" value="AMJ40891.1"/>
    <property type="molecule type" value="Genomic_DNA"/>
</dbReference>
<accession>A0A0X1U7H9</accession>
<gene>
    <name evidence="2" type="ORF">CPRO_12980</name>
    <name evidence="3" type="ORF">SAMN02745151_01710</name>
</gene>
<evidence type="ECO:0000313" key="5">
    <source>
        <dbReference type="Proteomes" id="UP000184204"/>
    </source>
</evidence>
<evidence type="ECO:0000313" key="4">
    <source>
        <dbReference type="Proteomes" id="UP000068026"/>
    </source>
</evidence>
<keyword evidence="1" id="KW-0472">Membrane</keyword>
<dbReference type="Proteomes" id="UP000068026">
    <property type="component" value="Chromosome"/>
</dbReference>
<organism evidence="3 5">
    <name type="scientific">Anaerotignum propionicum DSM 1682</name>
    <dbReference type="NCBI Taxonomy" id="991789"/>
    <lineage>
        <taxon>Bacteria</taxon>
        <taxon>Bacillati</taxon>
        <taxon>Bacillota</taxon>
        <taxon>Clostridia</taxon>
        <taxon>Lachnospirales</taxon>
        <taxon>Anaerotignaceae</taxon>
        <taxon>Anaerotignum</taxon>
    </lineage>
</organism>
<evidence type="ECO:0000256" key="1">
    <source>
        <dbReference type="SAM" id="Phobius"/>
    </source>
</evidence>
<reference evidence="4" key="2">
    <citation type="submission" date="2016-01" db="EMBL/GenBank/DDBJ databases">
        <authorList>
            <person name="Poehlein A."/>
            <person name="Schlien K."/>
            <person name="Gottschalk G."/>
            <person name="Buckel W."/>
            <person name="Daniel R."/>
        </authorList>
    </citation>
    <scope>NUCLEOTIDE SEQUENCE [LARGE SCALE GENOMIC DNA]</scope>
    <source>
        <strain evidence="4">X2</strain>
    </source>
</reference>
<dbReference type="Proteomes" id="UP000184204">
    <property type="component" value="Unassembled WGS sequence"/>
</dbReference>
<dbReference type="AlphaFoldDB" id="A0A0X1U7H9"/>
<reference evidence="2 4" key="1">
    <citation type="journal article" date="2016" name="Genome Announc.">
        <title>Complete Genome Sequence of the Amino Acid-Fermenting Clostridium propionicum X2 (DSM 1682).</title>
        <authorList>
            <person name="Poehlein A."/>
            <person name="Schlien K."/>
            <person name="Chowdhury N.P."/>
            <person name="Gottschalk G."/>
            <person name="Buckel W."/>
            <person name="Daniel R."/>
        </authorList>
    </citation>
    <scope>NUCLEOTIDE SEQUENCE [LARGE SCALE GENOMIC DNA]</scope>
    <source>
        <strain evidence="2 4">X2</strain>
    </source>
</reference>
<name>A0A0X1U7H9_ANAPI</name>
<reference evidence="3" key="3">
    <citation type="submission" date="2016-11" db="EMBL/GenBank/DDBJ databases">
        <authorList>
            <person name="Varghese N."/>
            <person name="Submissions S."/>
        </authorList>
    </citation>
    <scope>NUCLEOTIDE SEQUENCE</scope>
    <source>
        <strain evidence="3">DSM 1682</strain>
    </source>
</reference>
<dbReference type="OrthoDB" id="1852077at2"/>
<keyword evidence="1" id="KW-1133">Transmembrane helix</keyword>
<keyword evidence="1" id="KW-0812">Transmembrane</keyword>
<dbReference type="RefSeq" id="WP_066049227.1">
    <property type="nucleotide sequence ID" value="NZ_CP014223.1"/>
</dbReference>
<reference evidence="5" key="4">
    <citation type="submission" date="2016-11" db="EMBL/GenBank/DDBJ databases">
        <authorList>
            <person name="Jaros S."/>
            <person name="Januszkiewicz K."/>
            <person name="Wedrychowicz H."/>
        </authorList>
    </citation>
    <scope>NUCLEOTIDE SEQUENCE [LARGE SCALE GENOMIC DNA]</scope>
    <source>
        <strain evidence="5">DSM 1682</strain>
    </source>
</reference>
<evidence type="ECO:0008006" key="6">
    <source>
        <dbReference type="Google" id="ProtNLM"/>
    </source>
</evidence>
<dbReference type="KEGG" id="cpro:CPRO_12980"/>
<sequence length="98" mass="11110">MRRIKEFLESFIVEFDWKDITIFKLCLTAFGIMIGISLPRKNKKAILAASGAVFIVSTILLFCGLFDVSCPFCQKEEEFDFDDDDENGLVMKISAADE</sequence>
<proteinExistence type="predicted"/>
<feature type="transmembrane region" description="Helical" evidence="1">
    <location>
        <begin position="20"/>
        <end position="38"/>
    </location>
</feature>
<dbReference type="EMBL" id="FQUA01000006">
    <property type="protein sequence ID" value="SHE75796.1"/>
    <property type="molecule type" value="Genomic_DNA"/>
</dbReference>
<feature type="transmembrane region" description="Helical" evidence="1">
    <location>
        <begin position="45"/>
        <end position="68"/>
    </location>
</feature>
<evidence type="ECO:0000313" key="3">
    <source>
        <dbReference type="EMBL" id="SHE75796.1"/>
    </source>
</evidence>
<evidence type="ECO:0000313" key="2">
    <source>
        <dbReference type="EMBL" id="AMJ40891.1"/>
    </source>
</evidence>
<protein>
    <recommendedName>
        <fullName evidence="6">DUF2892 domain-containing protein</fullName>
    </recommendedName>
</protein>
<keyword evidence="4" id="KW-1185">Reference proteome</keyword>